<dbReference type="Gene3D" id="3.40.390.10">
    <property type="entry name" value="Collagenase (Catalytic Domain)"/>
    <property type="match status" value="1"/>
</dbReference>
<dbReference type="InterPro" id="IPR032534">
    <property type="entry name" value="EcxA_zinc-bd"/>
</dbReference>
<feature type="chain" id="PRO_5032470467" evidence="1">
    <location>
        <begin position="21"/>
        <end position="855"/>
    </location>
</feature>
<dbReference type="InterPro" id="IPR024079">
    <property type="entry name" value="MetalloPept_cat_dom_sf"/>
</dbReference>
<dbReference type="InterPro" id="IPR033413">
    <property type="entry name" value="DUF5117"/>
</dbReference>
<dbReference type="OrthoDB" id="9776599at2"/>
<dbReference type="CDD" id="cd04276">
    <property type="entry name" value="ZnMc_MMP_like_2"/>
    <property type="match status" value="1"/>
</dbReference>
<dbReference type="SUPFAM" id="SSF55486">
    <property type="entry name" value="Metalloproteases ('zincins'), catalytic domain"/>
    <property type="match status" value="1"/>
</dbReference>
<evidence type="ECO:0000313" key="4">
    <source>
        <dbReference type="EMBL" id="MXO49864.1"/>
    </source>
</evidence>
<gene>
    <name evidence="4" type="ORF">GRI42_00940</name>
</gene>
<dbReference type="Proteomes" id="UP000444185">
    <property type="component" value="Unassembled WGS sequence"/>
</dbReference>
<evidence type="ECO:0000259" key="2">
    <source>
        <dbReference type="Pfam" id="PF16313"/>
    </source>
</evidence>
<dbReference type="Pfam" id="PF17148">
    <property type="entry name" value="DUF5117"/>
    <property type="match status" value="1"/>
</dbReference>
<organism evidence="4 5">
    <name type="scientific">Qipengyuania gaetbuli</name>
    <dbReference type="NCBI Taxonomy" id="266952"/>
    <lineage>
        <taxon>Bacteria</taxon>
        <taxon>Pseudomonadati</taxon>
        <taxon>Pseudomonadota</taxon>
        <taxon>Alphaproteobacteria</taxon>
        <taxon>Sphingomonadales</taxon>
        <taxon>Erythrobacteraceae</taxon>
        <taxon>Qipengyuania</taxon>
    </lineage>
</organism>
<keyword evidence="5" id="KW-1185">Reference proteome</keyword>
<dbReference type="GO" id="GO:0008237">
    <property type="term" value="F:metallopeptidase activity"/>
    <property type="evidence" value="ECO:0007669"/>
    <property type="project" value="InterPro"/>
</dbReference>
<dbReference type="InterPro" id="IPR034032">
    <property type="entry name" value="Zn_MMP-like_bac"/>
</dbReference>
<proteinExistence type="predicted"/>
<dbReference type="EMBL" id="WTYF01000003">
    <property type="protein sequence ID" value="MXO49864.1"/>
    <property type="molecule type" value="Genomic_DNA"/>
</dbReference>
<dbReference type="PANTHER" id="PTHR38478">
    <property type="entry name" value="PEPTIDASE M1A AND M12B"/>
    <property type="match status" value="1"/>
</dbReference>
<dbReference type="AlphaFoldDB" id="A0A844XWC0"/>
<sequence length="855" mass="93678">MKKAFLFLGAALLATGTAQAKDKDKDEAKEKGGEEAAKTLAQFVEGFRKTDGLFPLYRDPKTGEVYLELDADQLGSEFIYFTYTENGPVEANHFRGNFRDNRIVTFNKKYDRVEVEAVNTSFYFDPDSALARASEANIARAPIGNVKIAATSEDGRKFLISADALLEKEALSQIRPWQSPDDKPGSAFALGELSEDKTQISTFANFPDNTDIRVEYVFDNPKPFHFGGADITDARSVAILVQHSFLKMPAPGFEPRADDFRVGYFTNQKTDLTSIEHAPYRDVINRWRLEKKDPSAAVSDPVKPITFWIENTTPMELRGTIRDATLAWNEAFEAAGISNAIEVQIQPDDASWDAGDVRYNVMRWTSSPTPPFGGYGPSFTNPRTGEIIGADIMLEFIYLKSRIWQSEIFETAGLPSYGKSVPGMGRHAANCTLAADLQAKMMAARSVFAARGPSDDELDELLRQELAYLVLHEVGHTLGLTHNMRSSYSIPLSSLGSSSALPTNSVMDYTEINIAPSGQPQGQFAIARPGPYDVWAIQYGYTPEESLLTAIVARSTEPALVYGNDADDMRSPGTHIDPRVMIDDLSDDPIGWATQRAALVDQTLAVLADRVVDSGDTYQALVNSYYGLTGQKARAANIASRWIAGVYNNRSVVGQPGAQQPLVPVSVAEQRRALGVVSKLAFAPDAFSAGENLLNRLQVERRGFDMYGTNVDPQPHARALRVQQSLLDHLLHPNVLTRLTDTRRYGGAYPVSTYMAELTGVMFDADRSGPVNTYRQNLQVEYLTRLIGIASGAGGGMEPTPMGPRPLPTYDYVSRSAALAGIARIKAIAAGPAADAETRAHRAHLASLIAAFERR</sequence>
<evidence type="ECO:0000259" key="3">
    <source>
        <dbReference type="Pfam" id="PF17148"/>
    </source>
</evidence>
<keyword evidence="1" id="KW-0732">Signal</keyword>
<feature type="signal peptide" evidence="1">
    <location>
        <begin position="1"/>
        <end position="20"/>
    </location>
</feature>
<feature type="domain" description="DUF5117" evidence="3">
    <location>
        <begin position="100"/>
        <end position="292"/>
    </location>
</feature>
<feature type="domain" description="EcxA zinc-binding" evidence="2">
    <location>
        <begin position="456"/>
        <end position="767"/>
    </location>
</feature>
<dbReference type="PANTHER" id="PTHR38478:SF1">
    <property type="entry name" value="ZINC DEPENDENT METALLOPROTEASE DOMAIN LIPOPROTEIN"/>
    <property type="match status" value="1"/>
</dbReference>
<accession>A0A844XWC0</accession>
<protein>
    <submittedName>
        <fullName evidence="4">DUF5117 domain-containing protein</fullName>
    </submittedName>
</protein>
<comment type="caution">
    <text evidence="4">The sequence shown here is derived from an EMBL/GenBank/DDBJ whole genome shotgun (WGS) entry which is preliminary data.</text>
</comment>
<evidence type="ECO:0000256" key="1">
    <source>
        <dbReference type="SAM" id="SignalP"/>
    </source>
</evidence>
<name>A0A844XWC0_9SPHN</name>
<dbReference type="RefSeq" id="WP_160606199.1">
    <property type="nucleotide sequence ID" value="NZ_WTYF01000003.1"/>
</dbReference>
<dbReference type="Pfam" id="PF16313">
    <property type="entry name" value="DUF4953"/>
    <property type="match status" value="1"/>
</dbReference>
<reference evidence="4 5" key="1">
    <citation type="submission" date="2019-12" db="EMBL/GenBank/DDBJ databases">
        <title>Genomic-based taxomic classification of the family Erythrobacteraceae.</title>
        <authorList>
            <person name="Xu L."/>
        </authorList>
    </citation>
    <scope>NUCLEOTIDE SEQUENCE [LARGE SCALE GENOMIC DNA]</scope>
    <source>
        <strain evidence="4 5">DSM 16225</strain>
    </source>
</reference>
<evidence type="ECO:0000313" key="5">
    <source>
        <dbReference type="Proteomes" id="UP000444185"/>
    </source>
</evidence>